<evidence type="ECO:0000313" key="1">
    <source>
        <dbReference type="EMBL" id="MDM1047132.1"/>
    </source>
</evidence>
<dbReference type="RefSeq" id="WP_149525157.1">
    <property type="nucleotide sequence ID" value="NZ_CP030848.1"/>
</dbReference>
<proteinExistence type="predicted"/>
<sequence>MNCKPLHADIKKIKKLPYKRPSISMLVIDMEGNLAATSSFITTERNNHTPKVEDWVEDEGPTYRMEF</sequence>
<keyword evidence="2" id="KW-1185">Reference proteome</keyword>
<name>A0ABT7NIX2_9SPHI</name>
<protein>
    <submittedName>
        <fullName evidence="1">Uncharacterized protein</fullName>
    </submittedName>
</protein>
<reference evidence="1" key="2">
    <citation type="journal article" date="2022" name="Sci. Total Environ.">
        <title>Prevalence, transmission, and molecular epidemiology of tet(X)-positive bacteria among humans, animals, and environmental niches in China: An epidemiological, and genomic-based study.</title>
        <authorList>
            <person name="Dong N."/>
            <person name="Zeng Y."/>
            <person name="Cai C."/>
            <person name="Sun C."/>
            <person name="Lu J."/>
            <person name="Liu C."/>
            <person name="Zhou H."/>
            <person name="Sun Q."/>
            <person name="Shu L."/>
            <person name="Wang H."/>
            <person name="Wang Y."/>
            <person name="Wang S."/>
            <person name="Wu C."/>
            <person name="Chan E.W."/>
            <person name="Chen G."/>
            <person name="Shen Z."/>
            <person name="Chen S."/>
            <person name="Zhang R."/>
        </authorList>
    </citation>
    <scope>NUCLEOTIDE SEQUENCE</scope>
    <source>
        <strain evidence="1">R1692</strain>
    </source>
</reference>
<gene>
    <name evidence="1" type="ORF">HX018_02575</name>
</gene>
<reference evidence="1" key="1">
    <citation type="submission" date="2020-06" db="EMBL/GenBank/DDBJ databases">
        <authorList>
            <person name="Dong N."/>
        </authorList>
    </citation>
    <scope>NUCLEOTIDE SEQUENCE</scope>
    <source>
        <strain evidence="1">R1692</strain>
    </source>
</reference>
<dbReference type="EMBL" id="JACAGK010000004">
    <property type="protein sequence ID" value="MDM1047132.1"/>
    <property type="molecule type" value="Genomic_DNA"/>
</dbReference>
<dbReference type="Proteomes" id="UP001170954">
    <property type="component" value="Unassembled WGS sequence"/>
</dbReference>
<evidence type="ECO:0000313" key="2">
    <source>
        <dbReference type="Proteomes" id="UP001170954"/>
    </source>
</evidence>
<comment type="caution">
    <text evidence="1">The sequence shown here is derived from an EMBL/GenBank/DDBJ whole genome shotgun (WGS) entry which is preliminary data.</text>
</comment>
<accession>A0ABT7NIX2</accession>
<organism evidence="1 2">
    <name type="scientific">Sphingobacterium hotanense</name>
    <dbReference type="NCBI Taxonomy" id="649196"/>
    <lineage>
        <taxon>Bacteria</taxon>
        <taxon>Pseudomonadati</taxon>
        <taxon>Bacteroidota</taxon>
        <taxon>Sphingobacteriia</taxon>
        <taxon>Sphingobacteriales</taxon>
        <taxon>Sphingobacteriaceae</taxon>
        <taxon>Sphingobacterium</taxon>
    </lineage>
</organism>